<organism evidence="3 4">
    <name type="scientific">Pseudopedobacter saltans (strain ATCC 51119 / DSM 12145 / JCM 21818 / CCUG 39354 / LMG 10337 / NBRC 100064 / NCIMB 13643)</name>
    <name type="common">Pedobacter saltans</name>
    <dbReference type="NCBI Taxonomy" id="762903"/>
    <lineage>
        <taxon>Bacteria</taxon>
        <taxon>Pseudomonadati</taxon>
        <taxon>Bacteroidota</taxon>
        <taxon>Sphingobacteriia</taxon>
        <taxon>Sphingobacteriales</taxon>
        <taxon>Sphingobacteriaceae</taxon>
        <taxon>Pseudopedobacter</taxon>
    </lineage>
</organism>
<dbReference type="Pfam" id="PF20432">
    <property type="entry name" value="Xre-like-HTH"/>
    <property type="match status" value="1"/>
</dbReference>
<accession>F0SDL9</accession>
<dbReference type="eggNOG" id="COG5642">
    <property type="taxonomic scope" value="Bacteria"/>
</dbReference>
<dbReference type="KEGG" id="psn:Pedsa_0160"/>
<dbReference type="InterPro" id="IPR046847">
    <property type="entry name" value="Xre-like_HTH"/>
</dbReference>
<reference evidence="3 4" key="1">
    <citation type="journal article" date="2011" name="Stand. Genomic Sci.">
        <title>Complete genome sequence of the gliding, heparinolytic Pedobacter saltans type strain (113).</title>
        <authorList>
            <person name="Liolios K."/>
            <person name="Sikorski J."/>
            <person name="Lu M."/>
            <person name="Nolan M."/>
            <person name="Lapidus A."/>
            <person name="Lucas S."/>
            <person name="Hammon N."/>
            <person name="Deshpande S."/>
            <person name="Cheng J.F."/>
            <person name="Tapia R."/>
            <person name="Han C."/>
            <person name="Goodwin L."/>
            <person name="Pitluck S."/>
            <person name="Huntemann M."/>
            <person name="Ivanova N."/>
            <person name="Pagani I."/>
            <person name="Mavromatis K."/>
            <person name="Ovchinikova G."/>
            <person name="Pati A."/>
            <person name="Chen A."/>
            <person name="Palaniappan K."/>
            <person name="Land M."/>
            <person name="Hauser L."/>
            <person name="Brambilla E.M."/>
            <person name="Kotsyurbenko O."/>
            <person name="Rohde M."/>
            <person name="Tindall B.J."/>
            <person name="Abt B."/>
            <person name="Goker M."/>
            <person name="Detter J.C."/>
            <person name="Woyke T."/>
            <person name="Bristow J."/>
            <person name="Eisen J.A."/>
            <person name="Markowitz V."/>
            <person name="Hugenholtz P."/>
            <person name="Klenk H.P."/>
            <person name="Kyrpides N.C."/>
        </authorList>
    </citation>
    <scope>NUCLEOTIDE SEQUENCE [LARGE SCALE GENOMIC DNA]</scope>
    <source>
        <strain evidence="4">ATCC 51119 / DSM 12145 / JCM 21818 / LMG 10337 / NBRC 100064 / NCIMB 13643</strain>
    </source>
</reference>
<dbReference type="Proteomes" id="UP000000310">
    <property type="component" value="Chromosome"/>
</dbReference>
<dbReference type="GO" id="GO:0003677">
    <property type="term" value="F:DNA binding"/>
    <property type="evidence" value="ECO:0007669"/>
    <property type="project" value="InterPro"/>
</dbReference>
<gene>
    <name evidence="3" type="ordered locus">Pedsa_0160</name>
</gene>
<dbReference type="OrthoDB" id="5770459at2"/>
<keyword evidence="4" id="KW-1185">Reference proteome</keyword>
<dbReference type="Pfam" id="PF09722">
    <property type="entry name" value="Xre_MbcA_ParS_C"/>
    <property type="match status" value="1"/>
</dbReference>
<name>F0SDL9_PSESL</name>
<evidence type="ECO:0000259" key="2">
    <source>
        <dbReference type="Pfam" id="PF20432"/>
    </source>
</evidence>
<dbReference type="RefSeq" id="WP_013631249.1">
    <property type="nucleotide sequence ID" value="NC_015177.1"/>
</dbReference>
<evidence type="ECO:0000313" key="4">
    <source>
        <dbReference type="Proteomes" id="UP000000310"/>
    </source>
</evidence>
<dbReference type="InterPro" id="IPR024467">
    <property type="entry name" value="Xre/MbcA/ParS-like_toxin-bd"/>
</dbReference>
<proteinExistence type="predicted"/>
<protein>
    <submittedName>
        <fullName evidence="3">Uncharacterized protein</fullName>
    </submittedName>
</protein>
<reference evidence="4" key="2">
    <citation type="submission" date="2011-02" db="EMBL/GenBank/DDBJ databases">
        <title>The complete genome of Pedobacter saltans DSM 12145.</title>
        <authorList>
            <consortium name="US DOE Joint Genome Institute (JGI-PGF)"/>
            <person name="Lucas S."/>
            <person name="Copeland A."/>
            <person name="Lapidus A."/>
            <person name="Bruce D."/>
            <person name="Goodwin L."/>
            <person name="Pitluck S."/>
            <person name="Kyrpides N."/>
            <person name="Mavromatis K."/>
            <person name="Pagani I."/>
            <person name="Ivanova N."/>
            <person name="Ovchinnikova G."/>
            <person name="Lu M."/>
            <person name="Detter J.C."/>
            <person name="Han C."/>
            <person name="Land M."/>
            <person name="Hauser L."/>
            <person name="Markowitz V."/>
            <person name="Cheng J.-F."/>
            <person name="Hugenholtz P."/>
            <person name="Woyke T."/>
            <person name="Wu D."/>
            <person name="Tindall B."/>
            <person name="Pomrenke H.G."/>
            <person name="Brambilla E."/>
            <person name="Klenk H.-P."/>
            <person name="Eisen J.A."/>
        </authorList>
    </citation>
    <scope>NUCLEOTIDE SEQUENCE [LARGE SCALE GENOMIC DNA]</scope>
    <source>
        <strain evidence="4">ATCC 51119 / DSM 12145 / JCM 21818 / LMG 10337 / NBRC 100064 / NCIMB 13643</strain>
    </source>
</reference>
<feature type="domain" description="Antitoxin Xre/MbcA/ParS-like toxin-binding" evidence="1">
    <location>
        <begin position="111"/>
        <end position="160"/>
    </location>
</feature>
<evidence type="ECO:0000313" key="3">
    <source>
        <dbReference type="EMBL" id="ADY50746.1"/>
    </source>
</evidence>
<feature type="domain" description="Antitoxin Xre-like helix-turn-helix" evidence="2">
    <location>
        <begin position="45"/>
        <end position="105"/>
    </location>
</feature>
<evidence type="ECO:0000259" key="1">
    <source>
        <dbReference type="Pfam" id="PF09722"/>
    </source>
</evidence>
<dbReference type="STRING" id="762903.Pedsa_0160"/>
<dbReference type="InterPro" id="IPR011979">
    <property type="entry name" value="Antitox_Xre"/>
</dbReference>
<dbReference type="NCBIfam" id="TIGR02293">
    <property type="entry name" value="TAS_TIGR02293"/>
    <property type="match status" value="1"/>
</dbReference>
<dbReference type="AlphaFoldDB" id="F0SDL9"/>
<dbReference type="HOGENOM" id="CLU_109353_4_0_10"/>
<sequence length="163" mass="18494">MKKQQLEEPLAEYITAMDVANNAFIGMLGGGGLLGMHQKIKSDFDLLELTRKGLPKKAILALAKKISFPIQELAKVMHISERTFQRFDEKELVKPEYSEKAIELAKLYLKGEEVFGSLERFKTWMKTPSVFFRNETPVSLLDTSIGFSLVKEELGRIEHGIFA</sequence>
<dbReference type="EMBL" id="CP002545">
    <property type="protein sequence ID" value="ADY50746.1"/>
    <property type="molecule type" value="Genomic_DNA"/>
</dbReference>